<dbReference type="InterPro" id="IPR000873">
    <property type="entry name" value="AMP-dep_synth/lig_dom"/>
</dbReference>
<comment type="caution">
    <text evidence="3">The sequence shown here is derived from an EMBL/GenBank/DDBJ whole genome shotgun (WGS) entry which is preliminary data.</text>
</comment>
<reference evidence="3 4" key="1">
    <citation type="submission" date="2024-07" db="EMBL/GenBank/DDBJ databases">
        <title>Section-level genome sequencing and comparative genomics of Aspergillus sections Usti and Cavernicolus.</title>
        <authorList>
            <consortium name="Lawrence Berkeley National Laboratory"/>
            <person name="Nybo J.L."/>
            <person name="Vesth T.C."/>
            <person name="Theobald S."/>
            <person name="Frisvad J.C."/>
            <person name="Larsen T.O."/>
            <person name="Kjaerboelling I."/>
            <person name="Rothschild-Mancinelli K."/>
            <person name="Lyhne E.K."/>
            <person name="Kogle M.E."/>
            <person name="Barry K."/>
            <person name="Clum A."/>
            <person name="Na H."/>
            <person name="Ledsgaard L."/>
            <person name="Lin J."/>
            <person name="Lipzen A."/>
            <person name="Kuo A."/>
            <person name="Riley R."/>
            <person name="Mondo S."/>
            <person name="Labutti K."/>
            <person name="Haridas S."/>
            <person name="Pangalinan J."/>
            <person name="Salamov A.A."/>
            <person name="Simmons B.A."/>
            <person name="Magnuson J.K."/>
            <person name="Chen J."/>
            <person name="Drula E."/>
            <person name="Henrissat B."/>
            <person name="Wiebenga A."/>
            <person name="Lubbers R.J."/>
            <person name="Gomes A.C."/>
            <person name="Makela M.R."/>
            <person name="Stajich J."/>
            <person name="Grigoriev I.V."/>
            <person name="Mortensen U.H."/>
            <person name="De Vries R.P."/>
            <person name="Baker S.E."/>
            <person name="Andersen M.R."/>
        </authorList>
    </citation>
    <scope>NUCLEOTIDE SEQUENCE [LARGE SCALE GENOMIC DNA]</scope>
    <source>
        <strain evidence="3 4">CBS 123904</strain>
    </source>
</reference>
<gene>
    <name evidence="3" type="ORF">BJY01DRAFT_253121</name>
</gene>
<dbReference type="InterPro" id="IPR042099">
    <property type="entry name" value="ANL_N_sf"/>
</dbReference>
<accession>A0ABR4J2G6</accession>
<dbReference type="Pfam" id="PF13193">
    <property type="entry name" value="AMP-binding_C"/>
    <property type="match status" value="1"/>
</dbReference>
<dbReference type="PANTHER" id="PTHR24096:SF424">
    <property type="entry name" value="ACETYL-COA SYNTHETASE-LIKE PROTEIN-RELATED"/>
    <property type="match status" value="1"/>
</dbReference>
<dbReference type="Gene3D" id="3.30.300.30">
    <property type="match status" value="1"/>
</dbReference>
<dbReference type="Gene3D" id="3.40.50.12780">
    <property type="entry name" value="N-terminal domain of ligase-like"/>
    <property type="match status" value="1"/>
</dbReference>
<evidence type="ECO:0000259" key="1">
    <source>
        <dbReference type="Pfam" id="PF00501"/>
    </source>
</evidence>
<dbReference type="InterPro" id="IPR045851">
    <property type="entry name" value="AMP-bd_C_sf"/>
</dbReference>
<evidence type="ECO:0000313" key="4">
    <source>
        <dbReference type="Proteomes" id="UP001610446"/>
    </source>
</evidence>
<keyword evidence="4" id="KW-1185">Reference proteome</keyword>
<sequence>MTAVPTILSMLCKQPIPERFNIRAIETVVSGSAPLTPDIARLIEKQYLRPDVKIRQGWGMTETTCSIAGFAPDDEDDGRSVGWLNPNCAARIVPVEDREFGDTAPAGITVGEIWVAGPNIMKGYYKNPHGTAETIIEADGYRWLKTGDIGYIDRRGRVFIVDRLKVPTTVFLYCGALSDAGLTCQELIKVKGLQVAPAELELFLITHPDIADAAVAGAKISDGDEYPRAFIVRKKGTVGEKEVFNLIKDNFARHKWLTGGVYFISAIPRTGSGKVIRRQLPVPVETSTPLSKL</sequence>
<evidence type="ECO:0000313" key="3">
    <source>
        <dbReference type="EMBL" id="KAL2834170.1"/>
    </source>
</evidence>
<dbReference type="Pfam" id="PF00501">
    <property type="entry name" value="AMP-binding"/>
    <property type="match status" value="1"/>
</dbReference>
<dbReference type="SUPFAM" id="SSF56801">
    <property type="entry name" value="Acetyl-CoA synthetase-like"/>
    <property type="match status" value="1"/>
</dbReference>
<dbReference type="InterPro" id="IPR025110">
    <property type="entry name" value="AMP-bd_C"/>
</dbReference>
<dbReference type="EMBL" id="JBFXLU010000224">
    <property type="protein sequence ID" value="KAL2834170.1"/>
    <property type="molecule type" value="Genomic_DNA"/>
</dbReference>
<evidence type="ECO:0000259" key="2">
    <source>
        <dbReference type="Pfam" id="PF13193"/>
    </source>
</evidence>
<dbReference type="Proteomes" id="UP001610446">
    <property type="component" value="Unassembled WGS sequence"/>
</dbReference>
<feature type="domain" description="AMP-dependent synthetase/ligase" evidence="1">
    <location>
        <begin position="1"/>
        <end position="125"/>
    </location>
</feature>
<protein>
    <recommendedName>
        <fullName evidence="5">AMP-dependent synthetase/ligase domain-containing protein</fullName>
    </recommendedName>
</protein>
<dbReference type="PANTHER" id="PTHR24096">
    <property type="entry name" value="LONG-CHAIN-FATTY-ACID--COA LIGASE"/>
    <property type="match status" value="1"/>
</dbReference>
<feature type="domain" description="AMP-binding enzyme C-terminal" evidence="2">
    <location>
        <begin position="199"/>
        <end position="274"/>
    </location>
</feature>
<organism evidence="3 4">
    <name type="scientific">Aspergillus pseudoustus</name>
    <dbReference type="NCBI Taxonomy" id="1810923"/>
    <lineage>
        <taxon>Eukaryota</taxon>
        <taxon>Fungi</taxon>
        <taxon>Dikarya</taxon>
        <taxon>Ascomycota</taxon>
        <taxon>Pezizomycotina</taxon>
        <taxon>Eurotiomycetes</taxon>
        <taxon>Eurotiomycetidae</taxon>
        <taxon>Eurotiales</taxon>
        <taxon>Aspergillaceae</taxon>
        <taxon>Aspergillus</taxon>
        <taxon>Aspergillus subgen. Nidulantes</taxon>
    </lineage>
</organism>
<evidence type="ECO:0008006" key="5">
    <source>
        <dbReference type="Google" id="ProtNLM"/>
    </source>
</evidence>
<name>A0ABR4J2G6_9EURO</name>
<proteinExistence type="predicted"/>